<evidence type="ECO:0000313" key="7">
    <source>
        <dbReference type="EMBL" id="KAF6070222.1"/>
    </source>
</evidence>
<feature type="repeat" description="WD" evidence="4">
    <location>
        <begin position="664"/>
        <end position="703"/>
    </location>
</feature>
<feature type="region of interest" description="Disordered" evidence="5">
    <location>
        <begin position="566"/>
        <end position="588"/>
    </location>
</feature>
<dbReference type="FunFam" id="2.130.10.10:FF:000987">
    <property type="entry name" value="Unplaced genomic scaffold supercont1.16, whole genome shotgun sequence"/>
    <property type="match status" value="1"/>
</dbReference>
<dbReference type="PANTHER" id="PTHR19872">
    <property type="entry name" value="UBIQUITIN LIGASE SPECIFICITY FACTOR/HREP PROTEIN"/>
    <property type="match status" value="1"/>
</dbReference>
<evidence type="ECO:0000259" key="6">
    <source>
        <dbReference type="PROSITE" id="PS50181"/>
    </source>
</evidence>
<dbReference type="Pfam" id="PF00400">
    <property type="entry name" value="WD40"/>
    <property type="match status" value="5"/>
</dbReference>
<keyword evidence="3" id="KW-0833">Ubl conjugation pathway</keyword>
<feature type="compositionally biased region" description="Polar residues" evidence="5">
    <location>
        <begin position="1"/>
        <end position="26"/>
    </location>
</feature>
<feature type="compositionally biased region" description="Basic and acidic residues" evidence="5">
    <location>
        <begin position="326"/>
        <end position="338"/>
    </location>
</feature>
<feature type="region of interest" description="Disordered" evidence="5">
    <location>
        <begin position="298"/>
        <end position="338"/>
    </location>
</feature>
<dbReference type="InterPro" id="IPR020472">
    <property type="entry name" value="WD40_PAC1"/>
</dbReference>
<dbReference type="GO" id="GO:1990756">
    <property type="term" value="F:ubiquitin-like ligase-substrate adaptor activity"/>
    <property type="evidence" value="ECO:0007669"/>
    <property type="project" value="EnsemblFungi"/>
</dbReference>
<feature type="domain" description="F-box" evidence="6">
    <location>
        <begin position="214"/>
        <end position="260"/>
    </location>
</feature>
<accession>A0A8H6C0W0</accession>
<dbReference type="GO" id="GO:0043224">
    <property type="term" value="C:nuclear SCF ubiquitin ligase complex"/>
    <property type="evidence" value="ECO:0007669"/>
    <property type="project" value="EnsemblFungi"/>
</dbReference>
<feature type="compositionally biased region" description="Low complexity" evidence="5">
    <location>
        <begin position="579"/>
        <end position="588"/>
    </location>
</feature>
<dbReference type="GO" id="GO:0042802">
    <property type="term" value="F:identical protein binding"/>
    <property type="evidence" value="ECO:0007669"/>
    <property type="project" value="EnsemblFungi"/>
</dbReference>
<dbReference type="PROSITE" id="PS50082">
    <property type="entry name" value="WD_REPEATS_2"/>
    <property type="match status" value="6"/>
</dbReference>
<feature type="compositionally biased region" description="Low complexity" evidence="5">
    <location>
        <begin position="302"/>
        <end position="319"/>
    </location>
</feature>
<dbReference type="Proteomes" id="UP000536275">
    <property type="component" value="Unassembled WGS sequence"/>
</dbReference>
<feature type="repeat" description="WD" evidence="4">
    <location>
        <begin position="459"/>
        <end position="498"/>
    </location>
</feature>
<reference evidence="7 8" key="1">
    <citation type="submission" date="2020-03" db="EMBL/GenBank/DDBJ databases">
        <title>FDA dAtabase for Regulatory Grade micrObial Sequences (FDA-ARGOS): Supporting development and validation of Infectious Disease Dx tests.</title>
        <authorList>
            <person name="Campos J."/>
            <person name="Goldberg B."/>
            <person name="Tallon L."/>
            <person name="Sadzewicz L."/>
            <person name="Vavikolanu K."/>
            <person name="Mehta A."/>
            <person name="Aluvathingal J."/>
            <person name="Nadendla S."/>
            <person name="Nandy P."/>
            <person name="Geyer C."/>
            <person name="Yan Y."/>
            <person name="Sichtig H."/>
        </authorList>
    </citation>
    <scope>NUCLEOTIDE SEQUENCE [LARGE SCALE GENOMIC DNA]</scope>
    <source>
        <strain evidence="7 8">FDAARGOS_656</strain>
    </source>
</reference>
<dbReference type="GO" id="GO:0046686">
    <property type="term" value="P:response to cadmium ion"/>
    <property type="evidence" value="ECO:0007669"/>
    <property type="project" value="EnsemblFungi"/>
</dbReference>
<organism evidence="7 8">
    <name type="scientific">Candida albicans</name>
    <name type="common">Yeast</name>
    <dbReference type="NCBI Taxonomy" id="5476"/>
    <lineage>
        <taxon>Eukaryota</taxon>
        <taxon>Fungi</taxon>
        <taxon>Dikarya</taxon>
        <taxon>Ascomycota</taxon>
        <taxon>Saccharomycotina</taxon>
        <taxon>Pichiomycetes</taxon>
        <taxon>Debaryomycetaceae</taxon>
        <taxon>Candida/Lodderomyces clade</taxon>
        <taxon>Candida</taxon>
    </lineage>
</organism>
<keyword evidence="2" id="KW-0677">Repeat</keyword>
<dbReference type="CDD" id="cd00200">
    <property type="entry name" value="WD40"/>
    <property type="match status" value="1"/>
</dbReference>
<feature type="region of interest" description="Disordered" evidence="5">
    <location>
        <begin position="1"/>
        <end position="64"/>
    </location>
</feature>
<evidence type="ECO:0000256" key="2">
    <source>
        <dbReference type="ARBA" id="ARBA00022737"/>
    </source>
</evidence>
<dbReference type="PROSITE" id="PS50294">
    <property type="entry name" value="WD_REPEATS_REGION"/>
    <property type="match status" value="4"/>
</dbReference>
<dbReference type="InterPro" id="IPR019775">
    <property type="entry name" value="WD40_repeat_CS"/>
</dbReference>
<dbReference type="GO" id="GO:0140299">
    <property type="term" value="F:molecular sensor activity"/>
    <property type="evidence" value="ECO:0007669"/>
    <property type="project" value="EnsemblFungi"/>
</dbReference>
<dbReference type="PROSITE" id="PS00678">
    <property type="entry name" value="WD_REPEATS_1"/>
    <property type="match status" value="2"/>
</dbReference>
<dbReference type="SMART" id="SM00256">
    <property type="entry name" value="FBOX"/>
    <property type="match status" value="1"/>
</dbReference>
<dbReference type="InterPro" id="IPR036047">
    <property type="entry name" value="F-box-like_dom_sf"/>
</dbReference>
<keyword evidence="1 4" id="KW-0853">WD repeat</keyword>
<feature type="repeat" description="WD" evidence="4">
    <location>
        <begin position="641"/>
        <end position="663"/>
    </location>
</feature>
<name>A0A8H6C0W0_CANAX</name>
<feature type="compositionally biased region" description="Low complexity" evidence="5">
    <location>
        <begin position="39"/>
        <end position="52"/>
    </location>
</feature>
<evidence type="ECO:0000256" key="5">
    <source>
        <dbReference type="SAM" id="MobiDB-lite"/>
    </source>
</evidence>
<dbReference type="PRINTS" id="PR00320">
    <property type="entry name" value="GPROTEINBRPT"/>
</dbReference>
<proteinExistence type="predicted"/>
<dbReference type="GO" id="GO:0000209">
    <property type="term" value="P:protein polyubiquitination"/>
    <property type="evidence" value="ECO:0007669"/>
    <property type="project" value="EnsemblFungi"/>
</dbReference>
<dbReference type="InterPro" id="IPR001680">
    <property type="entry name" value="WD40_rpt"/>
</dbReference>
<dbReference type="GO" id="GO:0043130">
    <property type="term" value="F:ubiquitin binding"/>
    <property type="evidence" value="ECO:0007669"/>
    <property type="project" value="EnsemblFungi"/>
</dbReference>
<dbReference type="PANTHER" id="PTHR19872:SF9">
    <property type="entry name" value="UBIQUITIN-BINDING SDF UBIQUITIN LIGASE COMPLEX SUBUNIT"/>
    <property type="match status" value="1"/>
</dbReference>
<sequence length="735" mass="82187">MNLLNNCDEVSSSSSKTTNNFNNLINSTTAEPPQPQPQPQGLSTSTTTTSVSTRHHSPDIVYSSHTKSTLISKAPSDFIQTQPSSPEPTSSIQTISNQITDDLPNQEVSVVTPFLVKHISDANMIPKDNFHKYCYRHNPDITCNKHTDEARMKLIQDQLDKLPNGDQQAITHVWSIFSAAPVQHRQLILQGLLSQCCFPQLSFISQEVSSLIKIDFISTLPQEISLKILCYLDCRSLCNAAQVSRKWKSLADDDRVWHYMCQQHIDRKCPNCGWGLPLMHMKRAREMTDDDNIKPIKRNDEQQQQQQQQQQGSSQAQSQVLDGEGQPDRKKVKLDTEDNHQKVVPTSVVVRKRPWKSVYSERFKLEKNWRKGTHTIKTFTGHSDGVTCLQFNRKYLMTGSYDTTIKIWKIDSGECVKTLTGHTKGVRALVFDNQKLISGGLDSTIKVWNYHTGQCIATYRGHEDAVVSVDFTNKSIVSGSADHTVRVWHVDSRTCYTLRGHTDWVNHVKIHSASNTIFSASDDTTIRMWDMNSNECIKVFGGMENNGHIGQVQCIIPFTYKEELIEDESESDSENNQNSTTTTTTTSAAATATATAMGATLGTNNISLPNDTATINRSTFTPSNNNTATTATTPNSYPTHFLTSALDNTIKLWDVATGKCIRTQFGHIEGVWSIAADTFRIISGAHDRLIKVWDLQNGKCLHTFSNNSSVSCVGLSDSRFVAGLENGEVKMYCFD</sequence>
<dbReference type="Gene3D" id="2.130.10.10">
    <property type="entry name" value="YVTN repeat-like/Quinoprotein amine dehydrogenase"/>
    <property type="match status" value="3"/>
</dbReference>
<dbReference type="InterPro" id="IPR036322">
    <property type="entry name" value="WD40_repeat_dom_sf"/>
</dbReference>
<dbReference type="SMART" id="SM00320">
    <property type="entry name" value="WD40"/>
    <property type="match status" value="7"/>
</dbReference>
<dbReference type="GO" id="GO:0006357">
    <property type="term" value="P:regulation of transcription by RNA polymerase II"/>
    <property type="evidence" value="ECO:0007669"/>
    <property type="project" value="EnsemblFungi"/>
</dbReference>
<dbReference type="InterPro" id="IPR001810">
    <property type="entry name" value="F-box_dom"/>
</dbReference>
<dbReference type="SUPFAM" id="SSF81383">
    <property type="entry name" value="F-box domain"/>
    <property type="match status" value="1"/>
</dbReference>
<dbReference type="CDD" id="cd22147">
    <property type="entry name" value="F-box_SpPof1-like"/>
    <property type="match status" value="1"/>
</dbReference>
<dbReference type="AlphaFoldDB" id="A0A8H6C0W0"/>
<feature type="repeat" description="WD" evidence="4">
    <location>
        <begin position="498"/>
        <end position="539"/>
    </location>
</feature>
<evidence type="ECO:0000256" key="3">
    <source>
        <dbReference type="ARBA" id="ARBA00022786"/>
    </source>
</evidence>
<evidence type="ECO:0000256" key="1">
    <source>
        <dbReference type="ARBA" id="ARBA00022574"/>
    </source>
</evidence>
<evidence type="ECO:0000313" key="8">
    <source>
        <dbReference type="Proteomes" id="UP000536275"/>
    </source>
</evidence>
<evidence type="ECO:0000256" key="4">
    <source>
        <dbReference type="PROSITE-ProRule" id="PRU00221"/>
    </source>
</evidence>
<dbReference type="InterPro" id="IPR015943">
    <property type="entry name" value="WD40/YVTN_repeat-like_dom_sf"/>
</dbReference>
<gene>
    <name evidence="7" type="ORF">FOB64_002304</name>
</gene>
<feature type="repeat" description="WD" evidence="4">
    <location>
        <begin position="379"/>
        <end position="418"/>
    </location>
</feature>
<comment type="caution">
    <text evidence="7">The sequence shown here is derived from an EMBL/GenBank/DDBJ whole genome shotgun (WGS) entry which is preliminary data.</text>
</comment>
<dbReference type="FunFam" id="2.130.10.10:FF:000715">
    <property type="entry name" value="F-box protein MET30"/>
    <property type="match status" value="1"/>
</dbReference>
<protein>
    <submittedName>
        <fullName evidence="7">WD domain, G-beta repeat family protein</fullName>
    </submittedName>
</protein>
<dbReference type="SMR" id="A0A8H6C0W0"/>
<dbReference type="GO" id="GO:0046685">
    <property type="term" value="P:response to arsenic-containing substance"/>
    <property type="evidence" value="ECO:0007669"/>
    <property type="project" value="EnsemblFungi"/>
</dbReference>
<dbReference type="GO" id="GO:0000082">
    <property type="term" value="P:G1/S transition of mitotic cell cycle"/>
    <property type="evidence" value="ECO:0007669"/>
    <property type="project" value="EnsemblFungi"/>
</dbReference>
<dbReference type="InterPro" id="IPR051075">
    <property type="entry name" value="SCF_subunit_WD-repeat"/>
</dbReference>
<dbReference type="PROSITE" id="PS50181">
    <property type="entry name" value="FBOX"/>
    <property type="match status" value="1"/>
</dbReference>
<feature type="repeat" description="WD" evidence="4">
    <location>
        <begin position="419"/>
        <end position="458"/>
    </location>
</feature>
<dbReference type="FunFam" id="1.20.1280.50:FF:000016">
    <property type="entry name" value="E3 ubiquitin ligase complex SCF subunit sconB"/>
    <property type="match status" value="1"/>
</dbReference>
<dbReference type="GO" id="GO:0031146">
    <property type="term" value="P:SCF-dependent proteasomal ubiquitin-dependent protein catabolic process"/>
    <property type="evidence" value="ECO:0007669"/>
    <property type="project" value="EnsemblFungi"/>
</dbReference>
<dbReference type="Gene3D" id="1.20.1280.50">
    <property type="match status" value="1"/>
</dbReference>
<dbReference type="Pfam" id="PF12937">
    <property type="entry name" value="F-box-like"/>
    <property type="match status" value="1"/>
</dbReference>
<dbReference type="SUPFAM" id="SSF50978">
    <property type="entry name" value="WD40 repeat-like"/>
    <property type="match status" value="1"/>
</dbReference>
<dbReference type="EMBL" id="JABWAD010000027">
    <property type="protein sequence ID" value="KAF6070222.1"/>
    <property type="molecule type" value="Genomic_DNA"/>
</dbReference>